<keyword evidence="4 6" id="KW-1133">Transmembrane helix</keyword>
<dbReference type="Gene3D" id="1.20.1070.10">
    <property type="entry name" value="Rhodopsin 7-helix transmembrane proteins"/>
    <property type="match status" value="1"/>
</dbReference>
<dbReference type="SUPFAM" id="SSF81321">
    <property type="entry name" value="Family A G protein-coupled receptor-like"/>
    <property type="match status" value="1"/>
</dbReference>
<feature type="transmembrane region" description="Helical" evidence="6">
    <location>
        <begin position="320"/>
        <end position="339"/>
    </location>
</feature>
<evidence type="ECO:0000256" key="1">
    <source>
        <dbReference type="ARBA" id="ARBA00004651"/>
    </source>
</evidence>
<keyword evidence="3 6" id="KW-0812">Transmembrane</keyword>
<gene>
    <name evidence="9" type="primary">LOC109462530</name>
</gene>
<dbReference type="GeneID" id="109462530"/>
<evidence type="ECO:0000313" key="8">
    <source>
        <dbReference type="Proteomes" id="UP000515135"/>
    </source>
</evidence>
<feature type="transmembrane region" description="Helical" evidence="6">
    <location>
        <begin position="174"/>
        <end position="194"/>
    </location>
</feature>
<dbReference type="PROSITE" id="PS50262">
    <property type="entry name" value="G_PROTEIN_RECEP_F1_2"/>
    <property type="match status" value="1"/>
</dbReference>
<dbReference type="InterPro" id="IPR017452">
    <property type="entry name" value="GPCR_Rhodpsn_7TM"/>
</dbReference>
<dbReference type="Proteomes" id="UP000515135">
    <property type="component" value="Unplaced"/>
</dbReference>
<dbReference type="KEGG" id="bbel:109462530"/>
<dbReference type="OrthoDB" id="10095365at2759"/>
<evidence type="ECO:0000256" key="2">
    <source>
        <dbReference type="ARBA" id="ARBA00022475"/>
    </source>
</evidence>
<keyword evidence="8" id="KW-1185">Reference proteome</keyword>
<dbReference type="Pfam" id="PF00001">
    <property type="entry name" value="7tm_1"/>
    <property type="match status" value="1"/>
</dbReference>
<evidence type="ECO:0000256" key="5">
    <source>
        <dbReference type="ARBA" id="ARBA00023136"/>
    </source>
</evidence>
<evidence type="ECO:0000256" key="6">
    <source>
        <dbReference type="SAM" id="Phobius"/>
    </source>
</evidence>
<evidence type="ECO:0000313" key="9">
    <source>
        <dbReference type="RefSeq" id="XP_019614640.1"/>
    </source>
</evidence>
<proteinExistence type="predicted"/>
<keyword evidence="2" id="KW-1003">Cell membrane</keyword>
<accession>A0A6P4XDM3</accession>
<feature type="transmembrane region" description="Helical" evidence="6">
    <location>
        <begin position="59"/>
        <end position="80"/>
    </location>
</feature>
<name>A0A6P4XDM3_BRABE</name>
<organism evidence="8 9">
    <name type="scientific">Branchiostoma belcheri</name>
    <name type="common">Amphioxus</name>
    <dbReference type="NCBI Taxonomy" id="7741"/>
    <lineage>
        <taxon>Eukaryota</taxon>
        <taxon>Metazoa</taxon>
        <taxon>Chordata</taxon>
        <taxon>Cephalochordata</taxon>
        <taxon>Leptocardii</taxon>
        <taxon>Amphioxiformes</taxon>
        <taxon>Branchiostomatidae</taxon>
        <taxon>Branchiostoma</taxon>
    </lineage>
</organism>
<dbReference type="GO" id="GO:0005886">
    <property type="term" value="C:plasma membrane"/>
    <property type="evidence" value="ECO:0007669"/>
    <property type="project" value="UniProtKB-SubCell"/>
</dbReference>
<keyword evidence="5 6" id="KW-0472">Membrane</keyword>
<dbReference type="AlphaFoldDB" id="A0A6P4XDM3"/>
<evidence type="ECO:0000256" key="4">
    <source>
        <dbReference type="ARBA" id="ARBA00022989"/>
    </source>
</evidence>
<dbReference type="GO" id="GO:0004930">
    <property type="term" value="F:G protein-coupled receptor activity"/>
    <property type="evidence" value="ECO:0007669"/>
    <property type="project" value="InterPro"/>
</dbReference>
<dbReference type="RefSeq" id="XP_019614640.1">
    <property type="nucleotide sequence ID" value="XM_019759081.1"/>
</dbReference>
<comment type="subcellular location">
    <subcellularLocation>
        <location evidence="1">Cell membrane</location>
        <topology evidence="1">Multi-pass membrane protein</topology>
    </subcellularLocation>
</comment>
<feature type="transmembrane region" description="Helical" evidence="6">
    <location>
        <begin position="89"/>
        <end position="109"/>
    </location>
</feature>
<feature type="domain" description="G-protein coupled receptors family 1 profile" evidence="7">
    <location>
        <begin position="71"/>
        <end position="337"/>
    </location>
</feature>
<feature type="transmembrane region" description="Helical" evidence="6">
    <location>
        <begin position="214"/>
        <end position="238"/>
    </location>
</feature>
<sequence length="421" mass="46427">MFNNSSLASPVTGRTSAREFNRQIPCILWHLQNKSSYNQAEQACSAYTDFVEFGTGLTVAFWLTGLHIIISNAAVLWGIIRTPELRKQIYMFMANLAVADMLAGTGLLVRCQAVAQVVGLSRLYFILNIATFIVYSQMMSASALCLLSLSTYVAIRHPIFFHTHAHSARRDAGVAIVTSWLILTLFGFTPSMGWNCLDMPDLKCLDIFPLAAVALEFITILLLICVMLFTNISVYIAIKERQKRRLGQAGGHNDHNALQDQPNDAAERKYQRSVHKARTVMIQVVAAFIFWLLPMILIPACIKAGEKCPFSTGDTFGVSLLGPLLMAFNSAINPVASIIRTPDLRQSLRRDITTIYQALTTMIRANRVNPQDEQIPLNQRSGTGAGFGSEQNMPTGQPATGLNVTPFNRGRAGSLAIIEID</sequence>
<evidence type="ECO:0000256" key="3">
    <source>
        <dbReference type="ARBA" id="ARBA00022692"/>
    </source>
</evidence>
<feature type="transmembrane region" description="Helical" evidence="6">
    <location>
        <begin position="129"/>
        <end position="153"/>
    </location>
</feature>
<dbReference type="InterPro" id="IPR000276">
    <property type="entry name" value="GPCR_Rhodpsn"/>
</dbReference>
<feature type="transmembrane region" description="Helical" evidence="6">
    <location>
        <begin position="280"/>
        <end position="300"/>
    </location>
</feature>
<dbReference type="PRINTS" id="PR00237">
    <property type="entry name" value="GPCRRHODOPSN"/>
</dbReference>
<dbReference type="PANTHER" id="PTHR22750">
    <property type="entry name" value="G-PROTEIN COUPLED RECEPTOR"/>
    <property type="match status" value="1"/>
</dbReference>
<protein>
    <submittedName>
        <fullName evidence="9">Sphingosine 1-phosphate receptor 1-like</fullName>
    </submittedName>
</protein>
<evidence type="ECO:0000259" key="7">
    <source>
        <dbReference type="PROSITE" id="PS50262"/>
    </source>
</evidence>
<reference evidence="9" key="1">
    <citation type="submission" date="2025-08" db="UniProtKB">
        <authorList>
            <consortium name="RefSeq"/>
        </authorList>
    </citation>
    <scope>IDENTIFICATION</scope>
    <source>
        <tissue evidence="9">Gonad</tissue>
    </source>
</reference>